<proteinExistence type="predicted"/>
<name>A0AAU4K532_9NOCA</name>
<feature type="domain" description="HTH gntR-type" evidence="5">
    <location>
        <begin position="36"/>
        <end position="104"/>
    </location>
</feature>
<dbReference type="InterPro" id="IPR028978">
    <property type="entry name" value="Chorismate_lyase_/UTRA_dom_sf"/>
</dbReference>
<dbReference type="SMART" id="SM00866">
    <property type="entry name" value="UTRA"/>
    <property type="match status" value="1"/>
</dbReference>
<dbReference type="GO" id="GO:0003700">
    <property type="term" value="F:DNA-binding transcription factor activity"/>
    <property type="evidence" value="ECO:0007669"/>
    <property type="project" value="InterPro"/>
</dbReference>
<keyword evidence="7" id="KW-1185">Reference proteome</keyword>
<dbReference type="KEGG" id="whr:OG579_04605"/>
<dbReference type="GO" id="GO:0003677">
    <property type="term" value="F:DNA binding"/>
    <property type="evidence" value="ECO:0007669"/>
    <property type="project" value="UniProtKB-KW"/>
</dbReference>
<accession>A0AAU4K532</accession>
<feature type="region of interest" description="Disordered" evidence="4">
    <location>
        <begin position="1"/>
        <end position="23"/>
    </location>
</feature>
<evidence type="ECO:0000256" key="4">
    <source>
        <dbReference type="SAM" id="MobiDB-lite"/>
    </source>
</evidence>
<dbReference type="PROSITE" id="PS50949">
    <property type="entry name" value="HTH_GNTR"/>
    <property type="match status" value="1"/>
</dbReference>
<evidence type="ECO:0000313" key="6">
    <source>
        <dbReference type="EMBL" id="WUM21094.1"/>
    </source>
</evidence>
<dbReference type="Pfam" id="PF00392">
    <property type="entry name" value="GntR"/>
    <property type="match status" value="1"/>
</dbReference>
<sequence>MNAHGRIPAGARRGPPRPPGIQRWSAEDRGLHVERLRDLLRVTVVDATAATAAAAAGGARMPSESELMREFGEPRDVVREALSLLADEGLIQRRRGVGTVIVASNYTVDGTLPGTSTSLSDHAAIGAVGAQLLHWRRGPVPAVIADRLDDIACGDATLCMEYVLTIDGTPMGLITNYLRSGESAGMSPEDFGDDFYALLDHHGVDMHDHDIDMTAQAADARTAELLGIEPGSPTQLFEQTLRNSSGARFDFAIGRLRREIRLRITGIGRVLPVHPAQ</sequence>
<keyword evidence="1" id="KW-0805">Transcription regulation</keyword>
<protein>
    <submittedName>
        <fullName evidence="6">GntR family transcriptional regulator</fullName>
    </submittedName>
</protein>
<dbReference type="InterPro" id="IPR036390">
    <property type="entry name" value="WH_DNA-bd_sf"/>
</dbReference>
<keyword evidence="3" id="KW-0804">Transcription</keyword>
<dbReference type="InterPro" id="IPR050679">
    <property type="entry name" value="Bact_HTH_transcr_reg"/>
</dbReference>
<dbReference type="InterPro" id="IPR011663">
    <property type="entry name" value="UTRA"/>
</dbReference>
<evidence type="ECO:0000256" key="3">
    <source>
        <dbReference type="ARBA" id="ARBA00023163"/>
    </source>
</evidence>
<dbReference type="Gene3D" id="1.10.10.10">
    <property type="entry name" value="Winged helix-like DNA-binding domain superfamily/Winged helix DNA-binding domain"/>
    <property type="match status" value="1"/>
</dbReference>
<dbReference type="SUPFAM" id="SSF64288">
    <property type="entry name" value="Chorismate lyase-like"/>
    <property type="match status" value="1"/>
</dbReference>
<feature type="compositionally biased region" description="Low complexity" evidence="4">
    <location>
        <begin position="1"/>
        <end position="13"/>
    </location>
</feature>
<dbReference type="EMBL" id="CP108021">
    <property type="protein sequence ID" value="WUM21094.1"/>
    <property type="molecule type" value="Genomic_DNA"/>
</dbReference>
<dbReference type="Gene3D" id="3.40.1410.10">
    <property type="entry name" value="Chorismate lyase-like"/>
    <property type="match status" value="1"/>
</dbReference>
<dbReference type="GO" id="GO:0045892">
    <property type="term" value="P:negative regulation of DNA-templated transcription"/>
    <property type="evidence" value="ECO:0007669"/>
    <property type="project" value="TreeGrafter"/>
</dbReference>
<dbReference type="PANTHER" id="PTHR44846:SF17">
    <property type="entry name" value="GNTR-FAMILY TRANSCRIPTIONAL REGULATOR"/>
    <property type="match status" value="1"/>
</dbReference>
<dbReference type="CDD" id="cd07377">
    <property type="entry name" value="WHTH_GntR"/>
    <property type="match status" value="1"/>
</dbReference>
<dbReference type="Proteomes" id="UP001432128">
    <property type="component" value="Chromosome"/>
</dbReference>
<evidence type="ECO:0000256" key="2">
    <source>
        <dbReference type="ARBA" id="ARBA00023125"/>
    </source>
</evidence>
<organism evidence="6 7">
    <name type="scientific">Williamsia herbipolensis</name>
    <dbReference type="NCBI Taxonomy" id="1603258"/>
    <lineage>
        <taxon>Bacteria</taxon>
        <taxon>Bacillati</taxon>
        <taxon>Actinomycetota</taxon>
        <taxon>Actinomycetes</taxon>
        <taxon>Mycobacteriales</taxon>
        <taxon>Nocardiaceae</taxon>
        <taxon>Williamsia</taxon>
    </lineage>
</organism>
<keyword evidence="2" id="KW-0238">DNA-binding</keyword>
<dbReference type="PRINTS" id="PR00035">
    <property type="entry name" value="HTHGNTR"/>
</dbReference>
<evidence type="ECO:0000259" key="5">
    <source>
        <dbReference type="PROSITE" id="PS50949"/>
    </source>
</evidence>
<evidence type="ECO:0000313" key="7">
    <source>
        <dbReference type="Proteomes" id="UP001432128"/>
    </source>
</evidence>
<evidence type="ECO:0000256" key="1">
    <source>
        <dbReference type="ARBA" id="ARBA00023015"/>
    </source>
</evidence>
<dbReference type="SMART" id="SM00345">
    <property type="entry name" value="HTH_GNTR"/>
    <property type="match status" value="1"/>
</dbReference>
<dbReference type="InterPro" id="IPR000524">
    <property type="entry name" value="Tscrpt_reg_HTH_GntR"/>
</dbReference>
<dbReference type="PANTHER" id="PTHR44846">
    <property type="entry name" value="MANNOSYL-D-GLYCERATE TRANSPORT/METABOLISM SYSTEM REPRESSOR MNGR-RELATED"/>
    <property type="match status" value="1"/>
</dbReference>
<dbReference type="SUPFAM" id="SSF46785">
    <property type="entry name" value="Winged helix' DNA-binding domain"/>
    <property type="match status" value="1"/>
</dbReference>
<dbReference type="Pfam" id="PF07702">
    <property type="entry name" value="UTRA"/>
    <property type="match status" value="1"/>
</dbReference>
<reference evidence="6 7" key="1">
    <citation type="submission" date="2022-10" db="EMBL/GenBank/DDBJ databases">
        <title>The complete genomes of actinobacterial strains from the NBC collection.</title>
        <authorList>
            <person name="Joergensen T.S."/>
            <person name="Alvarez Arevalo M."/>
            <person name="Sterndorff E.B."/>
            <person name="Faurdal D."/>
            <person name="Vuksanovic O."/>
            <person name="Mourched A.-S."/>
            <person name="Charusanti P."/>
            <person name="Shaw S."/>
            <person name="Blin K."/>
            <person name="Weber T."/>
        </authorList>
    </citation>
    <scope>NUCLEOTIDE SEQUENCE [LARGE SCALE GENOMIC DNA]</scope>
    <source>
        <strain evidence="6 7">NBC_00319</strain>
    </source>
</reference>
<gene>
    <name evidence="6" type="ORF">OG579_04605</name>
</gene>
<dbReference type="RefSeq" id="WP_328858254.1">
    <property type="nucleotide sequence ID" value="NZ_CP108021.1"/>
</dbReference>
<dbReference type="AlphaFoldDB" id="A0AAU4K532"/>
<dbReference type="InterPro" id="IPR036388">
    <property type="entry name" value="WH-like_DNA-bd_sf"/>
</dbReference>